<protein>
    <recommendedName>
        <fullName evidence="1">Transglutaminase-like domain-containing protein</fullName>
    </recommendedName>
</protein>
<evidence type="ECO:0000259" key="1">
    <source>
        <dbReference type="Pfam" id="PF01841"/>
    </source>
</evidence>
<reference evidence="2 3" key="1">
    <citation type="journal article" date="2016" name="Nat. Commun.">
        <title>Thousands of microbial genomes shed light on interconnected biogeochemical processes in an aquifer system.</title>
        <authorList>
            <person name="Anantharaman K."/>
            <person name="Brown C.T."/>
            <person name="Hug L.A."/>
            <person name="Sharon I."/>
            <person name="Castelle C.J."/>
            <person name="Probst A.J."/>
            <person name="Thomas B.C."/>
            <person name="Singh A."/>
            <person name="Wilkins M.J."/>
            <person name="Karaoz U."/>
            <person name="Brodie E.L."/>
            <person name="Williams K.H."/>
            <person name="Hubbard S.S."/>
            <person name="Banfield J.F."/>
        </authorList>
    </citation>
    <scope>NUCLEOTIDE SEQUENCE [LARGE SCALE GENOMIC DNA]</scope>
    <source>
        <strain evidence="3">RIFCSPLOWO2_12_FULL_64_10</strain>
    </source>
</reference>
<dbReference type="Pfam" id="PF01841">
    <property type="entry name" value="Transglut_core"/>
    <property type="match status" value="1"/>
</dbReference>
<evidence type="ECO:0000313" key="2">
    <source>
        <dbReference type="EMBL" id="OGG56468.1"/>
    </source>
</evidence>
<comment type="caution">
    <text evidence="2">The sequence shown here is derived from an EMBL/GenBank/DDBJ whole genome shotgun (WGS) entry which is preliminary data.</text>
</comment>
<dbReference type="SUPFAM" id="SSF54001">
    <property type="entry name" value="Cysteine proteinases"/>
    <property type="match status" value="1"/>
</dbReference>
<name>A0A1F6D4W0_HANXR</name>
<accession>A0A1F6D4W0</accession>
<feature type="domain" description="Transglutaminase-like" evidence="1">
    <location>
        <begin position="342"/>
        <end position="442"/>
    </location>
</feature>
<dbReference type="InterPro" id="IPR002931">
    <property type="entry name" value="Transglutaminase-like"/>
</dbReference>
<dbReference type="Proteomes" id="UP000178606">
    <property type="component" value="Unassembled WGS sequence"/>
</dbReference>
<organism evidence="2 3">
    <name type="scientific">Handelsmanbacteria sp. (strain RIFCSPLOWO2_12_FULL_64_10)</name>
    <dbReference type="NCBI Taxonomy" id="1817868"/>
    <lineage>
        <taxon>Bacteria</taxon>
        <taxon>Candidatus Handelsmaniibacteriota</taxon>
    </lineage>
</organism>
<dbReference type="AlphaFoldDB" id="A0A1F6D4W0"/>
<dbReference type="Gene3D" id="3.10.620.30">
    <property type="match status" value="1"/>
</dbReference>
<sequence>MKSITVSHSWSSRDALDRPTRDRFVSLDEDTLRLADSILIADEIGRATRRNREVIGGLVCIKKEFLIEDAEVRHALLCPHIACDREGGVLRIEVNGHPLRHTWPAKREYWEDRWTAIPVPVSALRPGLNEVVFRAEGDAQWTFLLETSLFPNRSAKSIDGGRTWRSENLGVNDGDDGEYLVRLRIGRHAPQGEVASEVVDLLGLAGAEGIAPRGRVEEVRLKVEAERPDGTGVQTSYRTGPGPDCDPATWTSWSPVDAAVRPPDGARFFQWRLLLTTARPQATPAVRSVRVEATLSVEPSNTTARLAEADNPPIARSSYSFAYLSHDEKRGRRLRERWKLDSVVRPARTPFEKFLYLRNWVRHQWEDGWNYGEIDLCPPWDGMVILELASRKLSLGMCTHYATVFSHCAAALGLVARTQIMRSHCINEVWSPDHQKWVAMDAGGDANDETKFTYHFERDGVPLSALEAHRAWEEKAFDRVKIVPEPPPAVRERFTVEKRLQLFDRFMITLRNDELSAMDPGELEHGAVSYHYDGYLWWRGTQGPLPWFSKHTTRPADLYWMVNRARIHLQDDQPGTLQVWLETHTPNLSGFQVRVDEGAWEERGARFAWTLRRGINRIEVRPINRFGVEGTPSAIAITTT</sequence>
<dbReference type="EMBL" id="MFKF01000031">
    <property type="protein sequence ID" value="OGG56468.1"/>
    <property type="molecule type" value="Genomic_DNA"/>
</dbReference>
<dbReference type="InterPro" id="IPR038765">
    <property type="entry name" value="Papain-like_cys_pep_sf"/>
</dbReference>
<gene>
    <name evidence="2" type="ORF">A3F84_19480</name>
</gene>
<proteinExistence type="predicted"/>
<evidence type="ECO:0000313" key="3">
    <source>
        <dbReference type="Proteomes" id="UP000178606"/>
    </source>
</evidence>